<keyword evidence="4" id="KW-0808">Transferase</keyword>
<keyword evidence="12" id="KW-0812">Transmembrane</keyword>
<proteinExistence type="inferred from homology"/>
<evidence type="ECO:0000256" key="11">
    <source>
        <dbReference type="SAM" id="MobiDB-lite"/>
    </source>
</evidence>
<dbReference type="GO" id="GO:0005737">
    <property type="term" value="C:cytoplasm"/>
    <property type="evidence" value="ECO:0007669"/>
    <property type="project" value="TreeGrafter"/>
</dbReference>
<sequence>MSSRNSISQPNEGQADPEEFYVRQDRIGKGSFGEVFKAFDKRTRKPGITSLSVSPSFFLSGILTLVCLRLVAIKVIDLESAEDEIEDIQQEIAILSQLDSSYVTRYHGSYLKGTSLWIIMEYCSGGSCSDLMKPGVFREEYIAIILKELLKGLDYLHHEGKLHRDIKAANVLLSSTGEVKLADFGVSGQLTATMTKKNTFVGTPYWMSPEVIKQSGYDSKADIWSLGITAIELAKGEPPYADLHPMKVLFLIPKNPPPVLDGPEFSKTFKDFISECLKRDPNARPSAKELLKHKFIRNSKKPSYLTELIERLERWKTEGGHQTKVSGHNNEHEDGNQANDDSANDMWDFGTIRKGTTRRVPPGPTPNPIAPSSSKPTSQRTQQSPPQPPAGVIQRDYGAEPKFETVRHTLPPSSPIESRFSKAKKSPAQKKKKAPVSETPGSKQPQFKRKSSQNPNGLPGSEGLEVQVEAGHHRMYNGGGGQESGEIRSSRESARGPTSSNNISTQIVGNGRGSIRAKHPPVLNDPSSSHHNQQRAPPPSNGRQNQSSSRDHHHSAADSHIEDRRETPRASSSKDHKSDRLPHHHDQVDETLHDEDDEEEEEDDHESVGEILDTVVIPVIQSIRERIKGNPAAVAAIDKFQLAIETAEREVPGLLNVFVSEVVDSVEQVDNDLFIRETKRERVKTEKNH</sequence>
<protein>
    <recommendedName>
        <fullName evidence="2">non-specific serine/threonine protein kinase</fullName>
        <ecNumber evidence="2">2.7.11.1</ecNumber>
    </recommendedName>
</protein>
<evidence type="ECO:0000256" key="5">
    <source>
        <dbReference type="ARBA" id="ARBA00022741"/>
    </source>
</evidence>
<feature type="compositionally biased region" description="Polar residues" evidence="11">
    <location>
        <begin position="525"/>
        <end position="546"/>
    </location>
</feature>
<evidence type="ECO:0000256" key="1">
    <source>
        <dbReference type="ARBA" id="ARBA00008874"/>
    </source>
</evidence>
<dbReference type="PROSITE" id="PS50011">
    <property type="entry name" value="PROTEIN_KINASE_DOM"/>
    <property type="match status" value="1"/>
</dbReference>
<comment type="similarity">
    <text evidence="1">Belongs to the protein kinase superfamily. STE Ser/Thr protein kinase family. STE20 subfamily.</text>
</comment>
<dbReference type="InterPro" id="IPR046409">
    <property type="entry name" value="PDC10_dimerisation_sf"/>
</dbReference>
<feature type="transmembrane region" description="Helical" evidence="12">
    <location>
        <begin position="51"/>
        <end position="72"/>
    </location>
</feature>
<feature type="compositionally biased region" description="Low complexity" evidence="11">
    <location>
        <begin position="371"/>
        <end position="384"/>
    </location>
</feature>
<keyword evidence="7" id="KW-0067">ATP-binding</keyword>
<comment type="caution">
    <text evidence="14">The sequence shown here is derived from an EMBL/GenBank/DDBJ whole genome shotgun (WGS) entry which is preliminary data.</text>
</comment>
<evidence type="ECO:0000256" key="7">
    <source>
        <dbReference type="ARBA" id="ARBA00022840"/>
    </source>
</evidence>
<feature type="domain" description="Protein kinase" evidence="13">
    <location>
        <begin position="21"/>
        <end position="296"/>
    </location>
</feature>
<comment type="catalytic activity">
    <reaction evidence="9">
        <text>L-seryl-[protein] + ATP = O-phospho-L-seryl-[protein] + ADP + H(+)</text>
        <dbReference type="Rhea" id="RHEA:17989"/>
        <dbReference type="Rhea" id="RHEA-COMP:9863"/>
        <dbReference type="Rhea" id="RHEA-COMP:11604"/>
        <dbReference type="ChEBI" id="CHEBI:15378"/>
        <dbReference type="ChEBI" id="CHEBI:29999"/>
        <dbReference type="ChEBI" id="CHEBI:30616"/>
        <dbReference type="ChEBI" id="CHEBI:83421"/>
        <dbReference type="ChEBI" id="CHEBI:456216"/>
        <dbReference type="EC" id="2.7.11.1"/>
    </reaction>
</comment>
<keyword evidence="3" id="KW-0723">Serine/threonine-protein kinase</keyword>
<name>A0A2S4VR48_9BASI</name>
<evidence type="ECO:0000256" key="2">
    <source>
        <dbReference type="ARBA" id="ARBA00012513"/>
    </source>
</evidence>
<keyword evidence="15" id="KW-1185">Reference proteome</keyword>
<dbReference type="Pfam" id="PF00069">
    <property type="entry name" value="Pkinase"/>
    <property type="match status" value="1"/>
</dbReference>
<keyword evidence="5" id="KW-0547">Nucleotide-binding</keyword>
<feature type="compositionally biased region" description="Basic and acidic residues" evidence="11">
    <location>
        <begin position="554"/>
        <end position="591"/>
    </location>
</feature>
<dbReference type="GO" id="GO:0004674">
    <property type="term" value="F:protein serine/threonine kinase activity"/>
    <property type="evidence" value="ECO:0007669"/>
    <property type="project" value="UniProtKB-KW"/>
</dbReference>
<accession>A0A2S4VR48</accession>
<dbReference type="FunFam" id="1.10.510.10:FF:000499">
    <property type="entry name" value="Serine/threonine-protein kinase KIC1"/>
    <property type="match status" value="1"/>
</dbReference>
<dbReference type="SMART" id="SM00220">
    <property type="entry name" value="S_TKc"/>
    <property type="match status" value="1"/>
</dbReference>
<comment type="catalytic activity">
    <reaction evidence="8">
        <text>L-threonyl-[protein] + ATP = O-phospho-L-threonyl-[protein] + ADP + H(+)</text>
        <dbReference type="Rhea" id="RHEA:46608"/>
        <dbReference type="Rhea" id="RHEA-COMP:11060"/>
        <dbReference type="Rhea" id="RHEA-COMP:11605"/>
        <dbReference type="ChEBI" id="CHEBI:15378"/>
        <dbReference type="ChEBI" id="CHEBI:30013"/>
        <dbReference type="ChEBI" id="CHEBI:30616"/>
        <dbReference type="ChEBI" id="CHEBI:61977"/>
        <dbReference type="ChEBI" id="CHEBI:456216"/>
        <dbReference type="EC" id="2.7.11.1"/>
    </reaction>
</comment>
<dbReference type="EMBL" id="PKSM01000107">
    <property type="protein sequence ID" value="POW11939.1"/>
    <property type="molecule type" value="Genomic_DNA"/>
</dbReference>
<dbReference type="Gene3D" id="1.10.510.10">
    <property type="entry name" value="Transferase(Phosphotransferase) domain 1"/>
    <property type="match status" value="1"/>
</dbReference>
<keyword evidence="6" id="KW-0418">Kinase</keyword>
<dbReference type="VEuPathDB" id="FungiDB:PSHT_08237"/>
<reference evidence="15" key="3">
    <citation type="journal article" date="2018" name="Mol. Plant Microbe Interact.">
        <title>Genome sequence resources for the wheat stripe rust pathogen (Puccinia striiformis f. sp. tritici) and the barley stripe rust pathogen (Puccinia striiformis f. sp. hordei).</title>
        <authorList>
            <person name="Xia C."/>
            <person name="Wang M."/>
            <person name="Yin C."/>
            <person name="Cornejo O.E."/>
            <person name="Hulbert S.H."/>
            <person name="Chen X."/>
        </authorList>
    </citation>
    <scope>NUCLEOTIDE SEQUENCE [LARGE SCALE GENOMIC DNA]</scope>
    <source>
        <strain evidence="15">93TX-2</strain>
    </source>
</reference>
<dbReference type="EC" id="2.7.11.1" evidence="2"/>
<dbReference type="Proteomes" id="UP000238274">
    <property type="component" value="Unassembled WGS sequence"/>
</dbReference>
<evidence type="ECO:0000256" key="8">
    <source>
        <dbReference type="ARBA" id="ARBA00047899"/>
    </source>
</evidence>
<dbReference type="GO" id="GO:0005524">
    <property type="term" value="F:ATP binding"/>
    <property type="evidence" value="ECO:0007669"/>
    <property type="project" value="UniProtKB-KW"/>
</dbReference>
<dbReference type="InterPro" id="IPR011009">
    <property type="entry name" value="Kinase-like_dom_sf"/>
</dbReference>
<dbReference type="VEuPathDB" id="FungiDB:PSTT_04357"/>
<dbReference type="AlphaFoldDB" id="A0A2S4VR48"/>
<evidence type="ECO:0000256" key="6">
    <source>
        <dbReference type="ARBA" id="ARBA00022777"/>
    </source>
</evidence>
<evidence type="ECO:0000313" key="15">
    <source>
        <dbReference type="Proteomes" id="UP000238274"/>
    </source>
</evidence>
<dbReference type="InterPro" id="IPR000719">
    <property type="entry name" value="Prot_kinase_dom"/>
</dbReference>
<keyword evidence="12" id="KW-1133">Transmembrane helix</keyword>
<reference evidence="15" key="2">
    <citation type="journal article" date="2018" name="BMC Genomics">
        <title>Genomic insights into host adaptation between the wheat stripe rust pathogen (Puccinia striiformis f. sp. tritici) and the barley stripe rust pathogen (Puccinia striiformis f. sp. hordei).</title>
        <authorList>
            <person name="Xia C."/>
            <person name="Wang M."/>
            <person name="Yin C."/>
            <person name="Cornejo O.E."/>
            <person name="Hulbert S.H."/>
            <person name="Chen X."/>
        </authorList>
    </citation>
    <scope>NUCLEOTIDE SEQUENCE [LARGE SCALE GENOMIC DNA]</scope>
    <source>
        <strain evidence="15">93TX-2</strain>
    </source>
</reference>
<evidence type="ECO:0000259" key="13">
    <source>
        <dbReference type="PROSITE" id="PS50011"/>
    </source>
</evidence>
<feature type="compositionally biased region" description="Basic residues" evidence="11">
    <location>
        <begin position="421"/>
        <end position="434"/>
    </location>
</feature>
<evidence type="ECO:0000256" key="10">
    <source>
        <dbReference type="SAM" id="Coils"/>
    </source>
</evidence>
<dbReference type="SUPFAM" id="SSF56112">
    <property type="entry name" value="Protein kinase-like (PK-like)"/>
    <property type="match status" value="1"/>
</dbReference>
<gene>
    <name evidence="14" type="ORF">PSHT_08237</name>
</gene>
<dbReference type="PANTHER" id="PTHR48012">
    <property type="entry name" value="STERILE20-LIKE KINASE, ISOFORM B-RELATED"/>
    <property type="match status" value="1"/>
</dbReference>
<evidence type="ECO:0000256" key="9">
    <source>
        <dbReference type="ARBA" id="ARBA00048679"/>
    </source>
</evidence>
<feature type="compositionally biased region" description="Polar residues" evidence="11">
    <location>
        <begin position="496"/>
        <end position="508"/>
    </location>
</feature>
<dbReference type="CDD" id="cd06609">
    <property type="entry name" value="STKc_MST3_like"/>
    <property type="match status" value="1"/>
</dbReference>
<reference evidence="14 15" key="1">
    <citation type="submission" date="2017-12" db="EMBL/GenBank/DDBJ databases">
        <title>Gene loss provides genomic basis for host adaptation in cereal stripe rust fungi.</title>
        <authorList>
            <person name="Xia C."/>
        </authorList>
    </citation>
    <scope>NUCLEOTIDE SEQUENCE [LARGE SCALE GENOMIC DNA]</scope>
    <source>
        <strain evidence="14 15">93TX-2</strain>
    </source>
</reference>
<feature type="compositionally biased region" description="Acidic residues" evidence="11">
    <location>
        <begin position="592"/>
        <end position="605"/>
    </location>
</feature>
<dbReference type="Gene3D" id="3.30.200.20">
    <property type="entry name" value="Phosphorylase Kinase, domain 1"/>
    <property type="match status" value="1"/>
</dbReference>
<feature type="compositionally biased region" description="Basic and acidic residues" evidence="11">
    <location>
        <begin position="485"/>
        <end position="494"/>
    </location>
</feature>
<evidence type="ECO:0000256" key="4">
    <source>
        <dbReference type="ARBA" id="ARBA00022679"/>
    </source>
</evidence>
<dbReference type="Gene3D" id="1.10.12.70">
    <property type="match status" value="1"/>
</dbReference>
<evidence type="ECO:0000256" key="12">
    <source>
        <dbReference type="SAM" id="Phobius"/>
    </source>
</evidence>
<dbReference type="PANTHER" id="PTHR48012:SF10">
    <property type="entry name" value="FI20177P1"/>
    <property type="match status" value="1"/>
</dbReference>
<feature type="compositionally biased region" description="Basic and acidic residues" evidence="11">
    <location>
        <begin position="397"/>
        <end position="407"/>
    </location>
</feature>
<keyword evidence="10" id="KW-0175">Coiled coil</keyword>
<dbReference type="InterPro" id="IPR050629">
    <property type="entry name" value="STE20/SPS1-PAK"/>
</dbReference>
<keyword evidence="12" id="KW-0472">Membrane</keyword>
<organism evidence="14 15">
    <name type="scientific">Puccinia striiformis</name>
    <dbReference type="NCBI Taxonomy" id="27350"/>
    <lineage>
        <taxon>Eukaryota</taxon>
        <taxon>Fungi</taxon>
        <taxon>Dikarya</taxon>
        <taxon>Basidiomycota</taxon>
        <taxon>Pucciniomycotina</taxon>
        <taxon>Pucciniomycetes</taxon>
        <taxon>Pucciniales</taxon>
        <taxon>Pucciniaceae</taxon>
        <taxon>Puccinia</taxon>
    </lineage>
</organism>
<evidence type="ECO:0000256" key="3">
    <source>
        <dbReference type="ARBA" id="ARBA00022527"/>
    </source>
</evidence>
<feature type="coiled-coil region" evidence="10">
    <location>
        <begin position="71"/>
        <end position="98"/>
    </location>
</feature>
<feature type="region of interest" description="Disordered" evidence="11">
    <location>
        <begin position="319"/>
        <end position="609"/>
    </location>
</feature>
<dbReference type="OrthoDB" id="248923at2759"/>
<evidence type="ECO:0000313" key="14">
    <source>
        <dbReference type="EMBL" id="POW11939.1"/>
    </source>
</evidence>